<name>A0A2I1DID4_9PROT</name>
<dbReference type="InterPro" id="IPR005158">
    <property type="entry name" value="BTAD"/>
</dbReference>
<dbReference type="Pfam" id="PF03704">
    <property type="entry name" value="BTAD"/>
    <property type="match status" value="1"/>
</dbReference>
<dbReference type="EMBL" id="MXAV01000053">
    <property type="protein sequence ID" value="PKY09629.1"/>
    <property type="molecule type" value="Genomic_DNA"/>
</dbReference>
<dbReference type="Gene3D" id="1.10.10.10">
    <property type="entry name" value="Winged helix-like DNA-binding domain superfamily/Winged helix DNA-binding domain"/>
    <property type="match status" value="1"/>
</dbReference>
<dbReference type="Pfam" id="PF13191">
    <property type="entry name" value="AAA_16"/>
    <property type="match status" value="1"/>
</dbReference>
<dbReference type="InterPro" id="IPR036388">
    <property type="entry name" value="WH-like_DNA-bd_sf"/>
</dbReference>
<protein>
    <recommendedName>
        <fullName evidence="3">Bacterial transcriptional activator domain-containing protein</fullName>
    </recommendedName>
</protein>
<evidence type="ECO:0000256" key="1">
    <source>
        <dbReference type="ARBA" id="ARBA00022741"/>
    </source>
</evidence>
<organism evidence="4 5">
    <name type="scientific">Acidithiobacillus marinus</name>
    <dbReference type="NCBI Taxonomy" id="187490"/>
    <lineage>
        <taxon>Bacteria</taxon>
        <taxon>Pseudomonadati</taxon>
        <taxon>Pseudomonadota</taxon>
        <taxon>Acidithiobacillia</taxon>
        <taxon>Acidithiobacillales</taxon>
        <taxon>Acidithiobacillaceae</taxon>
        <taxon>Acidithiobacillus</taxon>
    </lineage>
</organism>
<reference evidence="4 5" key="1">
    <citation type="submission" date="2017-03" db="EMBL/GenBank/DDBJ databases">
        <title>Draft genime sequence of the acidophilic sulfur-oxidizing bacterium Acidithiobacillus sp. SH, isolated from seawater.</title>
        <authorList>
            <person name="Sharmin S."/>
            <person name="Tokuhisa M."/>
            <person name="Kanao T."/>
            <person name="Kamimura K."/>
        </authorList>
    </citation>
    <scope>NUCLEOTIDE SEQUENCE [LARGE SCALE GENOMIC DNA]</scope>
    <source>
        <strain evidence="4 5">SH</strain>
    </source>
</reference>
<dbReference type="InParanoid" id="A0A2I1DID4"/>
<dbReference type="SMART" id="SM01043">
    <property type="entry name" value="BTAD"/>
    <property type="match status" value="1"/>
</dbReference>
<evidence type="ECO:0000256" key="2">
    <source>
        <dbReference type="ARBA" id="ARBA00022840"/>
    </source>
</evidence>
<dbReference type="InterPro" id="IPR027417">
    <property type="entry name" value="P-loop_NTPase"/>
</dbReference>
<comment type="caution">
    <text evidence="4">The sequence shown here is derived from an EMBL/GenBank/DDBJ whole genome shotgun (WGS) entry which is preliminary data.</text>
</comment>
<sequence>MELRWQARSLPLPHRTARRLLAYLCLHPGRIHRAELATQLCSTESDTQARNQLRQAIFQLARTLPAKNSPFLHKGDWLEWRQGEQQAIDLPQFLAADLQDVESCTRAIALYRGEFLASEEVNDGSPFTIWAGKLRGLAKDRLQQIYQALVDHHLAAANSEVALDWATRWTQDCPLLDLPHLRLMQILADADQTQQALYVFEQFRNAKATMRGEKPNATLNSFYRELQALRTTSIAPKIDADIPGSIAITVLAIFPGPGWERASDEEIQAHIQKYHAVAHQIAGQVSARDRVTGDGVLELIFDGENVAAEGPLAAVRAMAALHEARPEEDDAVFLIDYGRILHNNTGEPVGHLFRSLRQSARNLPAGARMILGQAAYVLLPNPCPPFVFQTLDQDSTALYLCTCTEDTSPDLNAPIAHGKIHQELVRRIRAVLDGHPGECLWVVGPPGIGKTWLFQQVLQPFWGQVPIIRYQTSAAHRNQPLYPMAQTLRRLLRLDGLEKSVAQRVLRQHLQTLGEQDPLLLRIWFHWLEVSTEPDDTQPILQEFRHLLEESALQLLAQISPGPHIVVVEDLHWADASSIALAERYIQRLPHLPVLMLINSRGPLPGFADPTATFPLHPLPDQEGIRLLQKLLPVVIPTDQLQAFYRASTGIPLYLDSIARNHDHFLREDLQTHSGALEVILQAQIERNRDCLDTLEAATIIGNGLTSSDVVQLSEQISEQQAERQLEQLRSRGILEKAGETWSFRHDLLHSASRRRMHPGQMQRMHLRWAQHLSHQAAHSPALIAQHFLDGGDALSAGRFFARASRTALELAAYREALANSEKALTCLENATAERYAPLCDHYLATRALYGYSSERVLSDASALEKLGETLGRRGWPLLGLRYGQWTTVSSQYSSREAMLAASRIIDTPYDEVPPEAVIAIGHYALGWTEFYRNHLSAAQSYLRSCLDHWREAWVAQMQLVTGVRPQAAALGYLGLIDILQNDIPSGLARFDRAESLVSPDRNLYMWLFIKVMRATMGIWTDDSADTLRRCEIILRVNAAHRLQPWQDFICAVEAWAEARQGRRSAEASLCRIRQHIRAVERSWRFGASILYLFLTDIAVRSKHPQVAAISYHAERHTRRHGALSLLPRLQQLSQTGKRRPS</sequence>
<dbReference type="Gene3D" id="1.25.40.10">
    <property type="entry name" value="Tetratricopeptide repeat domain"/>
    <property type="match status" value="1"/>
</dbReference>
<accession>A0A2I1DID4</accession>
<dbReference type="GO" id="GO:0005524">
    <property type="term" value="F:ATP binding"/>
    <property type="evidence" value="ECO:0007669"/>
    <property type="project" value="UniProtKB-KW"/>
</dbReference>
<gene>
    <name evidence="4" type="ORF">B1757_13570</name>
</gene>
<evidence type="ECO:0000313" key="5">
    <source>
        <dbReference type="Proteomes" id="UP000234329"/>
    </source>
</evidence>
<dbReference type="Proteomes" id="UP000234329">
    <property type="component" value="Unassembled WGS sequence"/>
</dbReference>
<dbReference type="PANTHER" id="PTHR16305">
    <property type="entry name" value="TESTICULAR SOLUBLE ADENYLYL CYCLASE"/>
    <property type="match status" value="1"/>
</dbReference>
<keyword evidence="1" id="KW-0547">Nucleotide-binding</keyword>
<dbReference type="OrthoDB" id="9816555at2"/>
<dbReference type="Gene3D" id="3.40.50.300">
    <property type="entry name" value="P-loop containing nucleotide triphosphate hydrolases"/>
    <property type="match status" value="1"/>
</dbReference>
<dbReference type="InterPro" id="IPR011990">
    <property type="entry name" value="TPR-like_helical_dom_sf"/>
</dbReference>
<dbReference type="GO" id="GO:0005737">
    <property type="term" value="C:cytoplasm"/>
    <property type="evidence" value="ECO:0007669"/>
    <property type="project" value="TreeGrafter"/>
</dbReference>
<keyword evidence="2" id="KW-0067">ATP-binding</keyword>
<proteinExistence type="predicted"/>
<dbReference type="InterPro" id="IPR041664">
    <property type="entry name" value="AAA_16"/>
</dbReference>
<dbReference type="PANTHER" id="PTHR16305:SF28">
    <property type="entry name" value="GUANYLATE CYCLASE DOMAIN-CONTAINING PROTEIN"/>
    <property type="match status" value="1"/>
</dbReference>
<dbReference type="AlphaFoldDB" id="A0A2I1DID4"/>
<evidence type="ECO:0000259" key="3">
    <source>
        <dbReference type="SMART" id="SM01043"/>
    </source>
</evidence>
<feature type="domain" description="Bacterial transcriptional activator" evidence="3">
    <location>
        <begin position="88"/>
        <end position="227"/>
    </location>
</feature>
<dbReference type="GO" id="GO:0004016">
    <property type="term" value="F:adenylate cyclase activity"/>
    <property type="evidence" value="ECO:0007669"/>
    <property type="project" value="TreeGrafter"/>
</dbReference>
<dbReference type="SUPFAM" id="SSF48452">
    <property type="entry name" value="TPR-like"/>
    <property type="match status" value="1"/>
</dbReference>
<dbReference type="SUPFAM" id="SSF52540">
    <property type="entry name" value="P-loop containing nucleoside triphosphate hydrolases"/>
    <property type="match status" value="1"/>
</dbReference>
<evidence type="ECO:0000313" key="4">
    <source>
        <dbReference type="EMBL" id="PKY09629.1"/>
    </source>
</evidence>
<keyword evidence="5" id="KW-1185">Reference proteome</keyword>